<comment type="caution">
    <text evidence="1">The sequence shown here is derived from an EMBL/GenBank/DDBJ whole genome shotgun (WGS) entry which is preliminary data.</text>
</comment>
<evidence type="ECO:0008006" key="3">
    <source>
        <dbReference type="Google" id="ProtNLM"/>
    </source>
</evidence>
<reference evidence="1 2" key="1">
    <citation type="submission" date="2023-07" db="EMBL/GenBank/DDBJ databases">
        <title>Functional and genomic diversity of the sorghum phyllosphere microbiome.</title>
        <authorList>
            <person name="Shade A."/>
        </authorList>
    </citation>
    <scope>NUCLEOTIDE SEQUENCE [LARGE SCALE GENOMIC DNA]</scope>
    <source>
        <strain evidence="1 2">SORGH_AS_0892</strain>
    </source>
</reference>
<evidence type="ECO:0000313" key="2">
    <source>
        <dbReference type="Proteomes" id="UP001244640"/>
    </source>
</evidence>
<accession>A0ABU0U7E2</accession>
<organism evidence="1 2">
    <name type="scientific">Sphingobacterium zeae</name>
    <dbReference type="NCBI Taxonomy" id="1776859"/>
    <lineage>
        <taxon>Bacteria</taxon>
        <taxon>Pseudomonadati</taxon>
        <taxon>Bacteroidota</taxon>
        <taxon>Sphingobacteriia</taxon>
        <taxon>Sphingobacteriales</taxon>
        <taxon>Sphingobacteriaceae</taxon>
        <taxon>Sphingobacterium</taxon>
    </lineage>
</organism>
<dbReference type="SUPFAM" id="SSF52266">
    <property type="entry name" value="SGNH hydrolase"/>
    <property type="match status" value="1"/>
</dbReference>
<evidence type="ECO:0000313" key="1">
    <source>
        <dbReference type="EMBL" id="MDQ1150148.1"/>
    </source>
</evidence>
<sequence length="955" mass="103923">MSDNILEPTINGLPPVTDWQKVFLALQQANEAFLRGATLKDIGKQIIGDVEIQGSDFYDLPVATSSTPVALPIPTVPNKFGFLANGKYSQPTGVSLEYSATQWGLTLFDGTKWVKKFTLELPQIDTSTLTPKTDFKALEENLYGDSSVPLYKKYRDNAQVNPDTIGAVVGGAALGLAGTDKGQIYAPPTVPAGTYTCYVKINISNKGQLLDLGYWRQTTMLGTILATDIPLNQDFEFVFPLVISEITTGIVSQLRTRYQEGSTQPATFVIKDWSIFSGAHTLKEIQDSFLPVDKTKVLKSKLSDFATSATEADSAKTLSGDFFVTQKDYVSKVTPKWDSPRVVEYNSYTGSATNYLTRTGGKLQFGGAVDSFTGSSGAHRLWAGVDITPAVYASAAKSFYIVVKGTIKVKNVRDFMIRSGASRISVTIAQDLTNSLTPTAFKSVIEISYPVGSSTTDRYIFTDYTVYAGQTEVAFDSVFEVFSIFEKNDITSKFSDDDFVNAALGKYEKLNDRLIPESVPSKKYVDDKISEISGNISAAPSSWDFVKYGILMIIGDGQSLEDGSGAANNTANIGNAIAFNGGVTIGNYTPNTSSLVEVPDADLNSFVPLNDAPAARGGTPIVATLAAFNTLLERENNIKLADYGNKYLALTGGVSGASIEYHKKGTQSYINIIKAVTKAKQIANALGQTFGVPFLFWAQGEADRGQEKNWYYTRLKQLFEDFNTDIKAITGQTDDVKFITYQTSPWKERWYPSGALTQQPGDLATGPQGIGVQAAQVQLANDMANVFLCGAMYQFPYADYFHPTDRANVGQQRGVAMKRIAVDGVNFKTFQPISHQVVGSGTSYFIHLKMDAPVLPIRLDVSGDPWHNPNGKQVNFGFRVMSGSSNIIKSEPYLIGGNTVVIPVNVNPAGAIIQYAVDGHFGGGNLCDSQNITIRNKNIDYKIDNFCIGFDDYVL</sequence>
<dbReference type="InterPro" id="IPR036514">
    <property type="entry name" value="SGNH_hydro_sf"/>
</dbReference>
<dbReference type="EMBL" id="JAUTBA010000001">
    <property type="protein sequence ID" value="MDQ1150148.1"/>
    <property type="molecule type" value="Genomic_DNA"/>
</dbReference>
<keyword evidence="2" id="KW-1185">Reference proteome</keyword>
<dbReference type="Proteomes" id="UP001244640">
    <property type="component" value="Unassembled WGS sequence"/>
</dbReference>
<gene>
    <name evidence="1" type="ORF">QE382_002132</name>
</gene>
<name>A0ABU0U7E2_9SPHI</name>
<protein>
    <recommendedName>
        <fullName evidence="3">Sialate O-acetylesterase domain-containing protein</fullName>
    </recommendedName>
</protein>
<dbReference type="Gene3D" id="3.40.50.1110">
    <property type="entry name" value="SGNH hydrolase"/>
    <property type="match status" value="1"/>
</dbReference>
<dbReference type="RefSeq" id="WP_307185843.1">
    <property type="nucleotide sequence ID" value="NZ_JAUTBA010000001.1"/>
</dbReference>
<proteinExistence type="predicted"/>